<dbReference type="EMBL" id="JAANQT010008158">
    <property type="protein sequence ID" value="KAG1283182.1"/>
    <property type="molecule type" value="Genomic_DNA"/>
</dbReference>
<gene>
    <name evidence="1" type="ORF">G6F64_014371</name>
</gene>
<reference evidence="1" key="1">
    <citation type="journal article" date="2020" name="Microb. Genom.">
        <title>Genetic diversity of clinical and environmental Mucorales isolates obtained from an investigation of mucormycosis cases among solid organ transplant recipients.</title>
        <authorList>
            <person name="Nguyen M.H."/>
            <person name="Kaul D."/>
            <person name="Muto C."/>
            <person name="Cheng S.J."/>
            <person name="Richter R.A."/>
            <person name="Bruno V.M."/>
            <person name="Liu G."/>
            <person name="Beyhan S."/>
            <person name="Sundermann A.J."/>
            <person name="Mounaud S."/>
            <person name="Pasculle A.W."/>
            <person name="Nierman W.C."/>
            <person name="Driscoll E."/>
            <person name="Cumbie R."/>
            <person name="Clancy C.J."/>
            <person name="Dupont C.L."/>
        </authorList>
    </citation>
    <scope>NUCLEOTIDE SEQUENCE</scope>
    <source>
        <strain evidence="1">GL11</strain>
    </source>
</reference>
<protein>
    <submittedName>
        <fullName evidence="1">Uncharacterized protein</fullName>
    </submittedName>
</protein>
<dbReference type="Proteomes" id="UP000716291">
    <property type="component" value="Unassembled WGS sequence"/>
</dbReference>
<proteinExistence type="predicted"/>
<comment type="caution">
    <text evidence="1">The sequence shown here is derived from an EMBL/GenBank/DDBJ whole genome shotgun (WGS) entry which is preliminary data.</text>
</comment>
<evidence type="ECO:0000313" key="1">
    <source>
        <dbReference type="EMBL" id="KAG1283182.1"/>
    </source>
</evidence>
<organism evidence="1 2">
    <name type="scientific">Rhizopus oryzae</name>
    <name type="common">Mucormycosis agent</name>
    <name type="synonym">Rhizopus arrhizus var. delemar</name>
    <dbReference type="NCBI Taxonomy" id="64495"/>
    <lineage>
        <taxon>Eukaryota</taxon>
        <taxon>Fungi</taxon>
        <taxon>Fungi incertae sedis</taxon>
        <taxon>Mucoromycota</taxon>
        <taxon>Mucoromycotina</taxon>
        <taxon>Mucoromycetes</taxon>
        <taxon>Mucorales</taxon>
        <taxon>Mucorineae</taxon>
        <taxon>Rhizopodaceae</taxon>
        <taxon>Rhizopus</taxon>
    </lineage>
</organism>
<keyword evidence="2" id="KW-1185">Reference proteome</keyword>
<evidence type="ECO:0000313" key="2">
    <source>
        <dbReference type="Proteomes" id="UP000716291"/>
    </source>
</evidence>
<sequence>MLLTSATGATVDGVVPLVLTKSIGGININKRIPLSVKLWPMPNVCPGKHFASLSNLTSPKPFPKSSNSIDDISHHRHFLILMVRLRQWR</sequence>
<dbReference type="AlphaFoldDB" id="A0A9P7BJK3"/>
<accession>A0A9P7BJK3</accession>
<dbReference type="OrthoDB" id="2269152at2759"/>
<name>A0A9P7BJK3_RHIOR</name>